<keyword evidence="2" id="KW-0732">Signal</keyword>
<dbReference type="Proteomes" id="UP001064489">
    <property type="component" value="Chromosome 7"/>
</dbReference>
<dbReference type="EMBL" id="JAJSOW010000104">
    <property type="protein sequence ID" value="KAI9168726.1"/>
    <property type="molecule type" value="Genomic_DNA"/>
</dbReference>
<sequence>MTCLLKTLFSLFSFHFRFRLCYIENSAIQLRQRSNKSKLLLCLDFHYTTLNWASFSLNCRSSLPHKQTNSSSSSSSSSSSQETRINSLQNPPPVLSRRLFLPSFCYFILGFFDWRQYRVGSSTKGLFMKSLGNGWK</sequence>
<proteinExistence type="predicted"/>
<feature type="compositionally biased region" description="Low complexity" evidence="1">
    <location>
        <begin position="70"/>
        <end position="80"/>
    </location>
</feature>
<feature type="region of interest" description="Disordered" evidence="1">
    <location>
        <begin position="63"/>
        <end position="92"/>
    </location>
</feature>
<organism evidence="3 4">
    <name type="scientific">Acer negundo</name>
    <name type="common">Box elder</name>
    <dbReference type="NCBI Taxonomy" id="4023"/>
    <lineage>
        <taxon>Eukaryota</taxon>
        <taxon>Viridiplantae</taxon>
        <taxon>Streptophyta</taxon>
        <taxon>Embryophyta</taxon>
        <taxon>Tracheophyta</taxon>
        <taxon>Spermatophyta</taxon>
        <taxon>Magnoliopsida</taxon>
        <taxon>eudicotyledons</taxon>
        <taxon>Gunneridae</taxon>
        <taxon>Pentapetalae</taxon>
        <taxon>rosids</taxon>
        <taxon>malvids</taxon>
        <taxon>Sapindales</taxon>
        <taxon>Sapindaceae</taxon>
        <taxon>Hippocastanoideae</taxon>
        <taxon>Acereae</taxon>
        <taxon>Acer</taxon>
    </lineage>
</organism>
<gene>
    <name evidence="3" type="ORF">LWI28_001155</name>
</gene>
<feature type="signal peptide" evidence="2">
    <location>
        <begin position="1"/>
        <end position="23"/>
    </location>
</feature>
<reference evidence="3" key="1">
    <citation type="journal article" date="2022" name="Plant J.">
        <title>Strategies of tolerance reflected in two North American maple genomes.</title>
        <authorList>
            <person name="McEvoy S.L."/>
            <person name="Sezen U.U."/>
            <person name="Trouern-Trend A."/>
            <person name="McMahon S.M."/>
            <person name="Schaberg P.G."/>
            <person name="Yang J."/>
            <person name="Wegrzyn J.L."/>
            <person name="Swenson N.G."/>
        </authorList>
    </citation>
    <scope>NUCLEOTIDE SEQUENCE</scope>
    <source>
        <strain evidence="3">91603</strain>
    </source>
</reference>
<protein>
    <submittedName>
        <fullName evidence="3">Uncharacterized protein</fullName>
    </submittedName>
</protein>
<dbReference type="AlphaFoldDB" id="A0AAD5ILA5"/>
<name>A0AAD5ILA5_ACENE</name>
<evidence type="ECO:0000313" key="3">
    <source>
        <dbReference type="EMBL" id="KAI9168726.1"/>
    </source>
</evidence>
<accession>A0AAD5ILA5</accession>
<comment type="caution">
    <text evidence="3">The sequence shown here is derived from an EMBL/GenBank/DDBJ whole genome shotgun (WGS) entry which is preliminary data.</text>
</comment>
<evidence type="ECO:0000256" key="1">
    <source>
        <dbReference type="SAM" id="MobiDB-lite"/>
    </source>
</evidence>
<evidence type="ECO:0000313" key="4">
    <source>
        <dbReference type="Proteomes" id="UP001064489"/>
    </source>
</evidence>
<evidence type="ECO:0000256" key="2">
    <source>
        <dbReference type="SAM" id="SignalP"/>
    </source>
</evidence>
<feature type="chain" id="PRO_5042007771" evidence="2">
    <location>
        <begin position="24"/>
        <end position="136"/>
    </location>
</feature>
<keyword evidence="4" id="KW-1185">Reference proteome</keyword>
<reference evidence="3" key="2">
    <citation type="submission" date="2023-02" db="EMBL/GenBank/DDBJ databases">
        <authorList>
            <person name="Swenson N.G."/>
            <person name="Wegrzyn J.L."/>
            <person name="Mcevoy S.L."/>
        </authorList>
    </citation>
    <scope>NUCLEOTIDE SEQUENCE</scope>
    <source>
        <strain evidence="3">91603</strain>
        <tissue evidence="3">Leaf</tissue>
    </source>
</reference>